<dbReference type="KEGG" id="ldn:H9L06_08805"/>
<keyword evidence="2" id="KW-1185">Reference proteome</keyword>
<evidence type="ECO:0000313" key="1">
    <source>
        <dbReference type="EMBL" id="QNN62356.1"/>
    </source>
</evidence>
<gene>
    <name evidence="1" type="ORF">H9L06_08805</name>
</gene>
<name>A0A7G9S3D1_9MICO</name>
<dbReference type="EMBL" id="CP060716">
    <property type="protein sequence ID" value="QNN62356.1"/>
    <property type="molecule type" value="Genomic_DNA"/>
</dbReference>
<dbReference type="RefSeq" id="WP_187554826.1">
    <property type="nucleotide sequence ID" value="NZ_CP060716.1"/>
</dbReference>
<sequence length="93" mass="10202">MNTSIPHPSDNFDALFVLHVGRNRVWVQPASLANGESIIELTDDLTSNILMKPNEALAVAAALQSVATHVLEEESRFIRRCTEPGAPQHEEAI</sequence>
<evidence type="ECO:0000313" key="2">
    <source>
        <dbReference type="Proteomes" id="UP000515934"/>
    </source>
</evidence>
<dbReference type="AlphaFoldDB" id="A0A7G9S3D1"/>
<reference evidence="1 2" key="1">
    <citation type="submission" date="2020-08" db="EMBL/GenBank/DDBJ databases">
        <title>Genome sequence of Leucobacter denitrificans KACC 14055T.</title>
        <authorList>
            <person name="Hyun D.-W."/>
            <person name="Bae J.-W."/>
        </authorList>
    </citation>
    <scope>NUCLEOTIDE SEQUENCE [LARGE SCALE GENOMIC DNA]</scope>
    <source>
        <strain evidence="1 2">KACC 14055</strain>
    </source>
</reference>
<organism evidence="1 2">
    <name type="scientific">Leucobacter denitrificans</name>
    <dbReference type="NCBI Taxonomy" id="683042"/>
    <lineage>
        <taxon>Bacteria</taxon>
        <taxon>Bacillati</taxon>
        <taxon>Actinomycetota</taxon>
        <taxon>Actinomycetes</taxon>
        <taxon>Micrococcales</taxon>
        <taxon>Microbacteriaceae</taxon>
        <taxon>Leucobacter</taxon>
    </lineage>
</organism>
<dbReference type="Proteomes" id="UP000515934">
    <property type="component" value="Chromosome"/>
</dbReference>
<accession>A0A7G9S3D1</accession>
<protein>
    <submittedName>
        <fullName evidence="1">Uncharacterized protein</fullName>
    </submittedName>
</protein>
<proteinExistence type="predicted"/>